<organism evidence="1 2">
    <name type="scientific">Angiostrongylus cantonensis</name>
    <name type="common">Rat lungworm</name>
    <dbReference type="NCBI Taxonomy" id="6313"/>
    <lineage>
        <taxon>Eukaryota</taxon>
        <taxon>Metazoa</taxon>
        <taxon>Ecdysozoa</taxon>
        <taxon>Nematoda</taxon>
        <taxon>Chromadorea</taxon>
        <taxon>Rhabditida</taxon>
        <taxon>Rhabditina</taxon>
        <taxon>Rhabditomorpha</taxon>
        <taxon>Strongyloidea</taxon>
        <taxon>Metastrongylidae</taxon>
        <taxon>Angiostrongylus</taxon>
    </lineage>
</organism>
<protein>
    <submittedName>
        <fullName evidence="2">Uncharacterized protein</fullName>
    </submittedName>
</protein>
<dbReference type="PANTHER" id="PTHR35015:SF4">
    <property type="entry name" value="PROTEIN CBR-OSM-7"/>
    <property type="match status" value="1"/>
</dbReference>
<reference evidence="1" key="1">
    <citation type="submission" date="2012-09" db="EMBL/GenBank/DDBJ databases">
        <authorList>
            <person name="Martin A.A."/>
        </authorList>
    </citation>
    <scope>NUCLEOTIDE SEQUENCE</scope>
</reference>
<dbReference type="WBParaSite" id="ACAC_0000633901-mRNA-1">
    <property type="protein sequence ID" value="ACAC_0000633901-mRNA-1"/>
    <property type="gene ID" value="ACAC_0000633901"/>
</dbReference>
<evidence type="ECO:0000313" key="1">
    <source>
        <dbReference type="Proteomes" id="UP000035642"/>
    </source>
</evidence>
<sequence length="96" mass="11478">MIFREIENGSNKDGKEEKELTIIRRERKHVTVIFFSKKLIQSQLSSTIQHRFPCKPDCDQRIFPHCTEECKCDYLYPIVQRFCNPPPLPFFLNTCR</sequence>
<accession>A0A0K0D8E4</accession>
<dbReference type="AlphaFoldDB" id="A0A0K0D8E4"/>
<dbReference type="GO" id="GO:0045747">
    <property type="term" value="P:positive regulation of Notch signaling pathway"/>
    <property type="evidence" value="ECO:0007669"/>
    <property type="project" value="TreeGrafter"/>
</dbReference>
<evidence type="ECO:0000313" key="2">
    <source>
        <dbReference type="WBParaSite" id="ACAC_0000633901-mRNA-1"/>
    </source>
</evidence>
<keyword evidence="1" id="KW-1185">Reference proteome</keyword>
<reference evidence="2" key="2">
    <citation type="submission" date="2017-02" db="UniProtKB">
        <authorList>
            <consortium name="WormBaseParasite"/>
        </authorList>
    </citation>
    <scope>IDENTIFICATION</scope>
</reference>
<dbReference type="Proteomes" id="UP000035642">
    <property type="component" value="Unassembled WGS sequence"/>
</dbReference>
<dbReference type="InterPro" id="IPR053124">
    <property type="entry name" value="Notch_signaling_modulators"/>
</dbReference>
<dbReference type="GO" id="GO:0005615">
    <property type="term" value="C:extracellular space"/>
    <property type="evidence" value="ECO:0007669"/>
    <property type="project" value="TreeGrafter"/>
</dbReference>
<name>A0A0K0D8E4_ANGCA</name>
<proteinExistence type="predicted"/>
<dbReference type="GO" id="GO:0005112">
    <property type="term" value="F:Notch binding"/>
    <property type="evidence" value="ECO:0007669"/>
    <property type="project" value="TreeGrafter"/>
</dbReference>
<dbReference type="PANTHER" id="PTHR35015">
    <property type="entry name" value="PROTEIN CBR-OSM-7-RELATED"/>
    <property type="match status" value="1"/>
</dbReference>